<evidence type="ECO:0000259" key="7">
    <source>
        <dbReference type="PROSITE" id="PS51968"/>
    </source>
</evidence>
<dbReference type="AlphaFoldDB" id="A0AA43QIN9"/>
<evidence type="ECO:0000256" key="5">
    <source>
        <dbReference type="ARBA" id="ARBA00023242"/>
    </source>
</evidence>
<dbReference type="Pfam" id="PF04516">
    <property type="entry name" value="CP2"/>
    <property type="match status" value="1"/>
</dbReference>
<organism evidence="8 9">
    <name type="scientific">Ramalina farinacea</name>
    <dbReference type="NCBI Taxonomy" id="258253"/>
    <lineage>
        <taxon>Eukaryota</taxon>
        <taxon>Fungi</taxon>
        <taxon>Dikarya</taxon>
        <taxon>Ascomycota</taxon>
        <taxon>Pezizomycotina</taxon>
        <taxon>Lecanoromycetes</taxon>
        <taxon>OSLEUM clade</taxon>
        <taxon>Lecanoromycetidae</taxon>
        <taxon>Lecanorales</taxon>
        <taxon>Lecanorineae</taxon>
        <taxon>Ramalinaceae</taxon>
        <taxon>Ramalina</taxon>
    </lineage>
</organism>
<evidence type="ECO:0000256" key="1">
    <source>
        <dbReference type="ARBA" id="ARBA00004123"/>
    </source>
</evidence>
<feature type="compositionally biased region" description="Polar residues" evidence="6">
    <location>
        <begin position="318"/>
        <end position="337"/>
    </location>
</feature>
<dbReference type="InterPro" id="IPR057520">
    <property type="entry name" value="GRHL1/CP2_C"/>
</dbReference>
<keyword evidence="2" id="KW-0805">Transcription regulation</keyword>
<dbReference type="GO" id="GO:0000978">
    <property type="term" value="F:RNA polymerase II cis-regulatory region sequence-specific DNA binding"/>
    <property type="evidence" value="ECO:0007669"/>
    <property type="project" value="TreeGrafter"/>
</dbReference>
<keyword evidence="5" id="KW-0539">Nucleus</keyword>
<dbReference type="GO" id="GO:0005634">
    <property type="term" value="C:nucleus"/>
    <property type="evidence" value="ECO:0007669"/>
    <property type="project" value="UniProtKB-SubCell"/>
</dbReference>
<feature type="domain" description="Grh/CP2 DB" evidence="7">
    <location>
        <begin position="1"/>
        <end position="249"/>
    </location>
</feature>
<gene>
    <name evidence="8" type="ORF">OHK93_000149</name>
</gene>
<keyword evidence="4" id="KW-0804">Transcription</keyword>
<evidence type="ECO:0000256" key="3">
    <source>
        <dbReference type="ARBA" id="ARBA00023125"/>
    </source>
</evidence>
<name>A0AA43QIN9_9LECA</name>
<dbReference type="GO" id="GO:0001228">
    <property type="term" value="F:DNA-binding transcription activator activity, RNA polymerase II-specific"/>
    <property type="evidence" value="ECO:0007669"/>
    <property type="project" value="TreeGrafter"/>
</dbReference>
<feature type="compositionally biased region" description="Polar residues" evidence="6">
    <location>
        <begin position="517"/>
        <end position="529"/>
    </location>
</feature>
<feature type="compositionally biased region" description="Polar residues" evidence="6">
    <location>
        <begin position="245"/>
        <end position="255"/>
    </location>
</feature>
<feature type="region of interest" description="Disordered" evidence="6">
    <location>
        <begin position="317"/>
        <end position="351"/>
    </location>
</feature>
<evidence type="ECO:0000313" key="8">
    <source>
        <dbReference type="EMBL" id="MDI1485015.1"/>
    </source>
</evidence>
<dbReference type="PANTHER" id="PTHR11037:SF20">
    <property type="entry name" value="PROTEIN GRAINYHEAD"/>
    <property type="match status" value="1"/>
</dbReference>
<sequence length="541" mass="60394">MIKQSDEIPLTYLNKGQAYAISINDSSGFGLSPHPVRYRTVIRISFEDEEHRQRPSASWQLWKEGRGLAEAHLRDGRLQAVEYVDPNHGADPESRSSRVDLEMASFDSFAVTWSPNPGSGTADCNLAVRFNFLSTDFSHSKGVKGIPVRLCAKTEILSSGTPESMSGAEAEVCFCKVKLFRDHGAERKLSNDIAHIKKTIDKIKHQISQVEHGVKDSGKRKRSDPTGPKAISHKAGKIQKHKRTWSVSSQGSSGRPTVEDDLHVRLATMQDMFSSTRPVSMLYLKGYEHDDPDEYPVTLAGEALDLSKVSPIDRRVSHGSTRITDASTSASGRSPTVTDIEPQDLKHSEDTQALSKLESFPTQEQDRNDWENFTNFENHNFAFDTTRIARENAGHNVPSWIEAFGVDNSYQAPPDRCIKPIACFYVLIKFTGSRPESDVYQAVYLLERTVQDLVRSITSKCGVNDCGVTRVLRINNKGLKILVDDESVRELPEGQDMMVEFTKVDTAFKAKTEPRSGETTPTASENSTKPCTETFEMRLIF</sequence>
<dbReference type="Proteomes" id="UP001161017">
    <property type="component" value="Unassembled WGS sequence"/>
</dbReference>
<proteinExistence type="predicted"/>
<dbReference type="EMBL" id="JAPUFD010000001">
    <property type="protein sequence ID" value="MDI1485015.1"/>
    <property type="molecule type" value="Genomic_DNA"/>
</dbReference>
<evidence type="ECO:0000256" key="4">
    <source>
        <dbReference type="ARBA" id="ARBA00023163"/>
    </source>
</evidence>
<reference evidence="8" key="1">
    <citation type="journal article" date="2023" name="Genome Biol. Evol.">
        <title>First Whole Genome Sequence and Flow Cytometry Genome Size Data for the Lichen-Forming Fungus Ramalina farinacea (Ascomycota).</title>
        <authorList>
            <person name="Llewellyn T."/>
            <person name="Mian S."/>
            <person name="Hill R."/>
            <person name="Leitch I.J."/>
            <person name="Gaya E."/>
        </authorList>
    </citation>
    <scope>NUCLEOTIDE SEQUENCE</scope>
    <source>
        <strain evidence="8">LIQ254RAFAR</strain>
    </source>
</reference>
<dbReference type="InterPro" id="IPR007604">
    <property type="entry name" value="CP2"/>
</dbReference>
<dbReference type="PROSITE" id="PS51968">
    <property type="entry name" value="GRH_CP2_DB"/>
    <property type="match status" value="1"/>
</dbReference>
<feature type="region of interest" description="Disordered" evidence="6">
    <location>
        <begin position="207"/>
        <end position="257"/>
    </location>
</feature>
<comment type="caution">
    <text evidence="8">The sequence shown here is derived from an EMBL/GenBank/DDBJ whole genome shotgun (WGS) entry which is preliminary data.</text>
</comment>
<protein>
    <recommendedName>
        <fullName evidence="7">Grh/CP2 DB domain-containing protein</fullName>
    </recommendedName>
</protein>
<accession>A0AA43QIN9</accession>
<evidence type="ECO:0000256" key="6">
    <source>
        <dbReference type="SAM" id="MobiDB-lite"/>
    </source>
</evidence>
<keyword evidence="3" id="KW-0238">DNA-binding</keyword>
<keyword evidence="9" id="KW-1185">Reference proteome</keyword>
<dbReference type="Pfam" id="PF25416">
    <property type="entry name" value="GRHL1_C"/>
    <property type="match status" value="1"/>
</dbReference>
<dbReference type="InterPro" id="IPR040167">
    <property type="entry name" value="TF_CP2-like"/>
</dbReference>
<feature type="compositionally biased region" description="Basic residues" evidence="6">
    <location>
        <begin position="231"/>
        <end position="244"/>
    </location>
</feature>
<evidence type="ECO:0000256" key="2">
    <source>
        <dbReference type="ARBA" id="ARBA00023015"/>
    </source>
</evidence>
<dbReference type="PANTHER" id="PTHR11037">
    <property type="entry name" value="TRANSCRIPTION FACTOR CP2"/>
    <property type="match status" value="1"/>
</dbReference>
<comment type="subcellular location">
    <subcellularLocation>
        <location evidence="1">Nucleus</location>
    </subcellularLocation>
</comment>
<feature type="region of interest" description="Disordered" evidence="6">
    <location>
        <begin position="510"/>
        <end position="529"/>
    </location>
</feature>
<evidence type="ECO:0000313" key="9">
    <source>
        <dbReference type="Proteomes" id="UP001161017"/>
    </source>
</evidence>